<dbReference type="STRING" id="1260251.SPISAL_01615"/>
<reference evidence="1 2" key="1">
    <citation type="submission" date="2019-06" db="EMBL/GenBank/DDBJ databases">
        <title>Metagenome assembled Genome of Spiribacter salinus SL48-SHIP from the microbial mat of Salt Lake 48 (Novosibirsk region, Russia).</title>
        <authorList>
            <person name="Shipova A."/>
            <person name="Rozanov A.S."/>
            <person name="Bryanskaya A.V."/>
            <person name="Peltek S.E."/>
        </authorList>
    </citation>
    <scope>NUCLEOTIDE SEQUENCE [LARGE SCALE GENOMIC DNA]</scope>
    <source>
        <strain evidence="1">SL48-SHIP-2</strain>
    </source>
</reference>
<dbReference type="EMBL" id="VIFK01000041">
    <property type="protein sequence ID" value="TQE99751.1"/>
    <property type="molecule type" value="Genomic_DNA"/>
</dbReference>
<sequence length="235" mass="24837">MTPVRLIDATPVADDWRLIRLEWHGAAPSPGQWLWLDAGGDRHCLPVRDADPQEGWLAGIVPGALSPDRLGPGVIANVSAIQGEAIQVSGDGPLIILGEDLGIGPALAFAERHAERTRLALLGGQYGVPARLVPSRFYVPALADGAIAGIAPLERQGVAARVALGRDDRPGVYEGSVFELLGRYLSETPAEFRQSLQIIACGPWSALGQRRADLAASVGQLQVVELPSAVRDSTP</sequence>
<protein>
    <submittedName>
        <fullName evidence="1">Uncharacterized protein</fullName>
    </submittedName>
</protein>
<gene>
    <name evidence="1" type="ORF">FKY71_06995</name>
</gene>
<dbReference type="Proteomes" id="UP000315400">
    <property type="component" value="Unassembled WGS sequence"/>
</dbReference>
<evidence type="ECO:0000313" key="1">
    <source>
        <dbReference type="EMBL" id="TQE99751.1"/>
    </source>
</evidence>
<name>A0A540VSL5_9GAMM</name>
<evidence type="ECO:0000313" key="2">
    <source>
        <dbReference type="Proteomes" id="UP000315400"/>
    </source>
</evidence>
<dbReference type="AlphaFoldDB" id="A0A540VSL5"/>
<proteinExistence type="predicted"/>
<accession>A0A540VSL5</accession>
<comment type="caution">
    <text evidence="1">The sequence shown here is derived from an EMBL/GenBank/DDBJ whole genome shotgun (WGS) entry which is preliminary data.</text>
</comment>
<organism evidence="1 2">
    <name type="scientific">Spiribacter salinus</name>
    <dbReference type="NCBI Taxonomy" id="1335746"/>
    <lineage>
        <taxon>Bacteria</taxon>
        <taxon>Pseudomonadati</taxon>
        <taxon>Pseudomonadota</taxon>
        <taxon>Gammaproteobacteria</taxon>
        <taxon>Chromatiales</taxon>
        <taxon>Ectothiorhodospiraceae</taxon>
        <taxon>Spiribacter</taxon>
    </lineage>
</organism>